<dbReference type="Proteomes" id="UP001195483">
    <property type="component" value="Unassembled WGS sequence"/>
</dbReference>
<accession>A0AAE0SNH9</accession>
<evidence type="ECO:0000313" key="2">
    <source>
        <dbReference type="EMBL" id="KAK3594790.1"/>
    </source>
</evidence>
<dbReference type="AlphaFoldDB" id="A0AAE0SNH9"/>
<proteinExistence type="predicted"/>
<comment type="caution">
    <text evidence="2">The sequence shown here is derived from an EMBL/GenBank/DDBJ whole genome shotgun (WGS) entry which is preliminary data.</text>
</comment>
<evidence type="ECO:0000313" key="3">
    <source>
        <dbReference type="Proteomes" id="UP001195483"/>
    </source>
</evidence>
<gene>
    <name evidence="2" type="ORF">CHS0354_037798</name>
</gene>
<sequence>MKTYIYLGKYRRGGKNAIQTNRNIYGNVPKRREDDSLRKKEKETVHDSDNEADKRKQYPNAFRKSGKRDSVSTDQID</sequence>
<reference evidence="2" key="2">
    <citation type="journal article" date="2021" name="Genome Biol. Evol.">
        <title>Developing a high-quality reference genome for a parasitic bivalve with doubly uniparental inheritance (Bivalvia: Unionida).</title>
        <authorList>
            <person name="Smith C.H."/>
        </authorList>
    </citation>
    <scope>NUCLEOTIDE SEQUENCE</scope>
    <source>
        <strain evidence="2">CHS0354</strain>
        <tissue evidence="2">Mantle</tissue>
    </source>
</reference>
<feature type="region of interest" description="Disordered" evidence="1">
    <location>
        <begin position="18"/>
        <end position="77"/>
    </location>
</feature>
<reference evidence="2" key="3">
    <citation type="submission" date="2023-05" db="EMBL/GenBank/DDBJ databases">
        <authorList>
            <person name="Smith C.H."/>
        </authorList>
    </citation>
    <scope>NUCLEOTIDE SEQUENCE</scope>
    <source>
        <strain evidence="2">CHS0354</strain>
        <tissue evidence="2">Mantle</tissue>
    </source>
</reference>
<protein>
    <submittedName>
        <fullName evidence="2">Uncharacterized protein</fullName>
    </submittedName>
</protein>
<dbReference type="EMBL" id="JAEAOA010002211">
    <property type="protein sequence ID" value="KAK3594790.1"/>
    <property type="molecule type" value="Genomic_DNA"/>
</dbReference>
<feature type="compositionally biased region" description="Basic and acidic residues" evidence="1">
    <location>
        <begin position="30"/>
        <end position="56"/>
    </location>
</feature>
<organism evidence="2 3">
    <name type="scientific">Potamilus streckersoni</name>
    <dbReference type="NCBI Taxonomy" id="2493646"/>
    <lineage>
        <taxon>Eukaryota</taxon>
        <taxon>Metazoa</taxon>
        <taxon>Spiralia</taxon>
        <taxon>Lophotrochozoa</taxon>
        <taxon>Mollusca</taxon>
        <taxon>Bivalvia</taxon>
        <taxon>Autobranchia</taxon>
        <taxon>Heteroconchia</taxon>
        <taxon>Palaeoheterodonta</taxon>
        <taxon>Unionida</taxon>
        <taxon>Unionoidea</taxon>
        <taxon>Unionidae</taxon>
        <taxon>Ambleminae</taxon>
        <taxon>Lampsilini</taxon>
        <taxon>Potamilus</taxon>
    </lineage>
</organism>
<reference evidence="2" key="1">
    <citation type="journal article" date="2021" name="Genome Biol. Evol.">
        <title>A High-Quality Reference Genome for a Parasitic Bivalve with Doubly Uniparental Inheritance (Bivalvia: Unionida).</title>
        <authorList>
            <person name="Smith C.H."/>
        </authorList>
    </citation>
    <scope>NUCLEOTIDE SEQUENCE</scope>
    <source>
        <strain evidence="2">CHS0354</strain>
    </source>
</reference>
<evidence type="ECO:0000256" key="1">
    <source>
        <dbReference type="SAM" id="MobiDB-lite"/>
    </source>
</evidence>
<name>A0AAE0SNH9_9BIVA</name>
<keyword evidence="3" id="KW-1185">Reference proteome</keyword>